<keyword evidence="1" id="KW-0812">Transmembrane</keyword>
<dbReference type="GeneID" id="27674868"/>
<gene>
    <name evidence="2" type="ORF">PEX2_021740</name>
</gene>
<evidence type="ECO:0000256" key="1">
    <source>
        <dbReference type="SAM" id="Phobius"/>
    </source>
</evidence>
<sequence length="176" mass="18739">MVEPMVMEGDASFHPPKYPKSSLNQNSFFNAYLICSSICAIAGLIVGAVSLHKANELKAFQFSRTITDLDRTFNSTIYAITSNSTLGPACEKAPIELITGQTSIPGQCVTVTTSDTMWVTRLAINCVPIAYKSANCTGTQREIGDITAPYCVAAAGAGMLGGDHGDWFESVKLVCS</sequence>
<dbReference type="EMBL" id="JQFZ01000138">
    <property type="protein sequence ID" value="KGO57731.1"/>
    <property type="molecule type" value="Genomic_DNA"/>
</dbReference>
<keyword evidence="1" id="KW-0472">Membrane</keyword>
<evidence type="ECO:0000313" key="3">
    <source>
        <dbReference type="Proteomes" id="UP000030143"/>
    </source>
</evidence>
<evidence type="ECO:0000313" key="2">
    <source>
        <dbReference type="EMBL" id="KGO57731.1"/>
    </source>
</evidence>
<accession>A0A0A2J2V6</accession>
<dbReference type="Proteomes" id="UP000030143">
    <property type="component" value="Unassembled WGS sequence"/>
</dbReference>
<organism evidence="2 3">
    <name type="scientific">Penicillium expansum</name>
    <name type="common">Blue mold rot fungus</name>
    <dbReference type="NCBI Taxonomy" id="27334"/>
    <lineage>
        <taxon>Eukaryota</taxon>
        <taxon>Fungi</taxon>
        <taxon>Dikarya</taxon>
        <taxon>Ascomycota</taxon>
        <taxon>Pezizomycotina</taxon>
        <taxon>Eurotiomycetes</taxon>
        <taxon>Eurotiomycetidae</taxon>
        <taxon>Eurotiales</taxon>
        <taxon>Aspergillaceae</taxon>
        <taxon>Penicillium</taxon>
    </lineage>
</organism>
<dbReference type="VEuPathDB" id="FungiDB:PEXP_010820"/>
<keyword evidence="3" id="KW-1185">Reference proteome</keyword>
<dbReference type="HOGENOM" id="CLU_1525679_0_0_1"/>
<dbReference type="OrthoDB" id="4362911at2759"/>
<name>A0A0A2J2V6_PENEN</name>
<proteinExistence type="predicted"/>
<keyword evidence="1" id="KW-1133">Transmembrane helix</keyword>
<reference evidence="2 3" key="1">
    <citation type="journal article" date="2015" name="Mol. Plant Microbe Interact.">
        <title>Genome, transcriptome, and functional analyses of Penicillium expansum provide new insights into secondary metabolism and pathogenicity.</title>
        <authorList>
            <person name="Ballester A.R."/>
            <person name="Marcet-Houben M."/>
            <person name="Levin E."/>
            <person name="Sela N."/>
            <person name="Selma-Lazaro C."/>
            <person name="Carmona L."/>
            <person name="Wisniewski M."/>
            <person name="Droby S."/>
            <person name="Gonzalez-Candelas L."/>
            <person name="Gabaldon T."/>
        </authorList>
    </citation>
    <scope>NUCLEOTIDE SEQUENCE [LARGE SCALE GENOMIC DNA]</scope>
    <source>
        <strain evidence="2 3">MD-8</strain>
    </source>
</reference>
<dbReference type="AlphaFoldDB" id="A0A0A2J2V6"/>
<dbReference type="PhylomeDB" id="A0A0A2J2V6"/>
<comment type="caution">
    <text evidence="2">The sequence shown here is derived from an EMBL/GenBank/DDBJ whole genome shotgun (WGS) entry which is preliminary data.</text>
</comment>
<dbReference type="RefSeq" id="XP_016599359.1">
    <property type="nucleotide sequence ID" value="XM_016739449.1"/>
</dbReference>
<protein>
    <submittedName>
        <fullName evidence="2">Uncharacterized protein</fullName>
    </submittedName>
</protein>
<feature type="transmembrane region" description="Helical" evidence="1">
    <location>
        <begin position="29"/>
        <end position="51"/>
    </location>
</feature>